<dbReference type="EMBL" id="JBBHLL010000051">
    <property type="protein sequence ID" value="KAK7823574.1"/>
    <property type="molecule type" value="Genomic_DNA"/>
</dbReference>
<evidence type="ECO:0000313" key="3">
    <source>
        <dbReference type="Proteomes" id="UP001488838"/>
    </source>
</evidence>
<proteinExistence type="predicted"/>
<accession>A0AAW0JBJ2</accession>
<dbReference type="AlphaFoldDB" id="A0AAW0JBJ2"/>
<dbReference type="Proteomes" id="UP001488838">
    <property type="component" value="Unassembled WGS sequence"/>
</dbReference>
<protein>
    <submittedName>
        <fullName evidence="2">Uncharacterized protein</fullName>
    </submittedName>
</protein>
<feature type="non-terminal residue" evidence="2">
    <location>
        <position position="1"/>
    </location>
</feature>
<organism evidence="2 3">
    <name type="scientific">Myodes glareolus</name>
    <name type="common">Bank vole</name>
    <name type="synonym">Clethrionomys glareolus</name>
    <dbReference type="NCBI Taxonomy" id="447135"/>
    <lineage>
        <taxon>Eukaryota</taxon>
        <taxon>Metazoa</taxon>
        <taxon>Chordata</taxon>
        <taxon>Craniata</taxon>
        <taxon>Vertebrata</taxon>
        <taxon>Euteleostomi</taxon>
        <taxon>Mammalia</taxon>
        <taxon>Eutheria</taxon>
        <taxon>Euarchontoglires</taxon>
        <taxon>Glires</taxon>
        <taxon>Rodentia</taxon>
        <taxon>Myomorpha</taxon>
        <taxon>Muroidea</taxon>
        <taxon>Cricetidae</taxon>
        <taxon>Arvicolinae</taxon>
        <taxon>Myodes</taxon>
    </lineage>
</organism>
<evidence type="ECO:0000313" key="2">
    <source>
        <dbReference type="EMBL" id="KAK7823574.1"/>
    </source>
</evidence>
<name>A0AAW0JBJ2_MYOGA</name>
<keyword evidence="3" id="KW-1185">Reference proteome</keyword>
<feature type="region of interest" description="Disordered" evidence="1">
    <location>
        <begin position="18"/>
        <end position="138"/>
    </location>
</feature>
<comment type="caution">
    <text evidence="2">The sequence shown here is derived from an EMBL/GenBank/DDBJ whole genome shotgun (WGS) entry which is preliminary data.</text>
</comment>
<feature type="compositionally biased region" description="Basic and acidic residues" evidence="1">
    <location>
        <begin position="90"/>
        <end position="114"/>
    </location>
</feature>
<evidence type="ECO:0000256" key="1">
    <source>
        <dbReference type="SAM" id="MobiDB-lite"/>
    </source>
</evidence>
<gene>
    <name evidence="2" type="ORF">U0070_004688</name>
</gene>
<sequence>NILISLITFKTFILKGIQGPIGPPGPQGPPGQGLPGSKGEVGHMGPTGPRGPMGVGVQGPKFNPRHNKERKEIRGSRVRWGYQDSLGSQEKMEPLERREKLGFQEQEAQKESLEKGSQAPRYADDSPSGSSCLCLVPI</sequence>
<reference evidence="2 3" key="1">
    <citation type="journal article" date="2023" name="bioRxiv">
        <title>Conserved and derived expression patterns and positive selection on dental genes reveal complex evolutionary context of ever-growing rodent molars.</title>
        <authorList>
            <person name="Calamari Z.T."/>
            <person name="Song A."/>
            <person name="Cohen E."/>
            <person name="Akter M."/>
            <person name="Roy R.D."/>
            <person name="Hallikas O."/>
            <person name="Christensen M.M."/>
            <person name="Li P."/>
            <person name="Marangoni P."/>
            <person name="Jernvall J."/>
            <person name="Klein O.D."/>
        </authorList>
    </citation>
    <scope>NUCLEOTIDE SEQUENCE [LARGE SCALE GENOMIC DNA]</scope>
    <source>
        <strain evidence="2">V071</strain>
    </source>
</reference>